<proteinExistence type="predicted"/>
<reference evidence="2 3" key="1">
    <citation type="submission" date="2023-03" db="EMBL/GenBank/DDBJ databases">
        <title>Comparative genome and transcriptome analysis combination mining strategies for increasing vitamin B12 production of Ensifer adhaerens strain.</title>
        <authorList>
            <person name="Yongheng L."/>
        </authorList>
    </citation>
    <scope>NUCLEOTIDE SEQUENCE [LARGE SCALE GENOMIC DNA]</scope>
    <source>
        <strain evidence="2 3">Casida A-T305</strain>
        <plasmid evidence="2 3">unnamedB</plasmid>
    </source>
</reference>
<geneLocation type="plasmid" evidence="2 3">
    <name>unnamedB</name>
</geneLocation>
<accession>A0ABY8HU63</accession>
<keyword evidence="3" id="KW-1185">Reference proteome</keyword>
<dbReference type="InterPro" id="IPR029030">
    <property type="entry name" value="Caspase-like_dom_sf"/>
</dbReference>
<sequence length="581" mass="63185">MSKRAAVIIGVDRTGELAVLEGCATGAEAVAKWLRDEGFDTIVLTDANDKVVTAAMVMEAVSTFVSAQTYHQLVLFFSGHGYWKNETELWLLSNAPKDANEAISWMETAEFAKDCGIPNVVLISDACRTIPQTKSATRVRGSVVFPNENLSTLRSKVDKFMAAAIGQPAYETKLAPEGTRTSVFTHCLLQAFREPDPDFVDEVIDNGAPAFVVTNRKLGVMLQRRVPEVLAAINPTYAQDVDAEVLSDNDAYIARAKRPPAGAFPELGPARQPSATLQEVAAVAVSKELGSEINISKRRLSRVQQFAKQSGFDRKVDDAAVITDVRHFETQTGFTVLGDTVVDVAATSGATVEILTHGNADEAAVIRVDLRGRASSVCIRFGNGRATVLAALFGYIAHVTVKDNAVVSVSYVPSENSFRWDSYAHRRVEIEKLRAVSTAAARSGVFRLSDREEAVAFAEKARVEKGIDPSLGLYASYAYLQADLRDSIASVLDYMESDLEVLIYDVALLSKHPRLAGEPGQAIVPFCPMLTQGWNLLRSRGVALPGILDRAQDDLEPSLWTTFKEVSAAEIIEAIRKGELQ</sequence>
<dbReference type="Proteomes" id="UP001214094">
    <property type="component" value="Plasmid unnamedB"/>
</dbReference>
<dbReference type="EMBL" id="CP121310">
    <property type="protein sequence ID" value="WFP94934.1"/>
    <property type="molecule type" value="Genomic_DNA"/>
</dbReference>
<dbReference type="RefSeq" id="WP_167550725.1">
    <property type="nucleotide sequence ID" value="NZ_CP015882.1"/>
</dbReference>
<protein>
    <submittedName>
        <fullName evidence="2">Caspase family protein</fullName>
    </submittedName>
</protein>
<dbReference type="Pfam" id="PF00656">
    <property type="entry name" value="Peptidase_C14"/>
    <property type="match status" value="1"/>
</dbReference>
<organism evidence="2 3">
    <name type="scientific">Ensifer adhaerens</name>
    <name type="common">Sinorhizobium morelense</name>
    <dbReference type="NCBI Taxonomy" id="106592"/>
    <lineage>
        <taxon>Bacteria</taxon>
        <taxon>Pseudomonadati</taxon>
        <taxon>Pseudomonadota</taxon>
        <taxon>Alphaproteobacteria</taxon>
        <taxon>Hyphomicrobiales</taxon>
        <taxon>Rhizobiaceae</taxon>
        <taxon>Sinorhizobium/Ensifer group</taxon>
        <taxon>Ensifer</taxon>
    </lineage>
</organism>
<evidence type="ECO:0000313" key="2">
    <source>
        <dbReference type="EMBL" id="WFP94934.1"/>
    </source>
</evidence>
<gene>
    <name evidence="2" type="ORF">P4B07_27980</name>
</gene>
<dbReference type="InterPro" id="IPR011600">
    <property type="entry name" value="Pept_C14_caspase"/>
</dbReference>
<feature type="domain" description="Peptidase C14 caspase" evidence="1">
    <location>
        <begin position="3"/>
        <end position="196"/>
    </location>
</feature>
<evidence type="ECO:0000259" key="1">
    <source>
        <dbReference type="Pfam" id="PF00656"/>
    </source>
</evidence>
<evidence type="ECO:0000313" key="3">
    <source>
        <dbReference type="Proteomes" id="UP001214094"/>
    </source>
</evidence>
<keyword evidence="2" id="KW-0614">Plasmid</keyword>
<name>A0ABY8HU63_ENSAD</name>
<dbReference type="SUPFAM" id="SSF52129">
    <property type="entry name" value="Caspase-like"/>
    <property type="match status" value="1"/>
</dbReference>
<dbReference type="Gene3D" id="3.40.50.1460">
    <property type="match status" value="1"/>
</dbReference>
<dbReference type="GeneID" id="29523231"/>